<dbReference type="GO" id="GO:0005506">
    <property type="term" value="F:iron ion binding"/>
    <property type="evidence" value="ECO:0007669"/>
    <property type="project" value="InterPro"/>
</dbReference>
<evidence type="ECO:0000313" key="2">
    <source>
        <dbReference type="EMBL" id="SDG56761.1"/>
    </source>
</evidence>
<dbReference type="Gene3D" id="1.20.120.10">
    <property type="entry name" value="Cytochrome c/b562"/>
    <property type="match status" value="1"/>
</dbReference>
<keyword evidence="1" id="KW-0732">Signal</keyword>
<name>A0A8G2BN23_9PROT</name>
<feature type="signal peptide" evidence="1">
    <location>
        <begin position="1"/>
        <end position="24"/>
    </location>
</feature>
<dbReference type="GO" id="GO:0022900">
    <property type="term" value="P:electron transport chain"/>
    <property type="evidence" value="ECO:0007669"/>
    <property type="project" value="InterPro"/>
</dbReference>
<dbReference type="GO" id="GO:0009055">
    <property type="term" value="F:electron transfer activity"/>
    <property type="evidence" value="ECO:0007669"/>
    <property type="project" value="InterPro"/>
</dbReference>
<dbReference type="InterPro" id="IPR002321">
    <property type="entry name" value="Cyt_c_II"/>
</dbReference>
<accession>A0A8G2BN23</accession>
<organism evidence="2 3">
    <name type="scientific">Thalassobaculum litoreum DSM 18839</name>
    <dbReference type="NCBI Taxonomy" id="1123362"/>
    <lineage>
        <taxon>Bacteria</taxon>
        <taxon>Pseudomonadati</taxon>
        <taxon>Pseudomonadota</taxon>
        <taxon>Alphaproteobacteria</taxon>
        <taxon>Rhodospirillales</taxon>
        <taxon>Thalassobaculaceae</taxon>
        <taxon>Thalassobaculum</taxon>
    </lineage>
</organism>
<feature type="chain" id="PRO_5034961031" evidence="1">
    <location>
        <begin position="25"/>
        <end position="113"/>
    </location>
</feature>
<protein>
    <submittedName>
        <fullName evidence="2">Cytochrome c556</fullName>
    </submittedName>
</protein>
<feature type="non-terminal residue" evidence="2">
    <location>
        <position position="113"/>
    </location>
</feature>
<dbReference type="OrthoDB" id="8115790at2"/>
<dbReference type="InterPro" id="IPR010980">
    <property type="entry name" value="Cyt_c/b562"/>
</dbReference>
<evidence type="ECO:0000313" key="3">
    <source>
        <dbReference type="Proteomes" id="UP000198615"/>
    </source>
</evidence>
<gene>
    <name evidence="2" type="ORF">SAMN05660686_04873</name>
</gene>
<proteinExistence type="predicted"/>
<dbReference type="RefSeq" id="WP_139189462.1">
    <property type="nucleotide sequence ID" value="NZ_FNBW01000024.1"/>
</dbReference>
<evidence type="ECO:0000256" key="1">
    <source>
        <dbReference type="SAM" id="SignalP"/>
    </source>
</evidence>
<dbReference type="GO" id="GO:0020037">
    <property type="term" value="F:heme binding"/>
    <property type="evidence" value="ECO:0007669"/>
    <property type="project" value="InterPro"/>
</dbReference>
<dbReference type="Proteomes" id="UP000198615">
    <property type="component" value="Unassembled WGS sequence"/>
</dbReference>
<dbReference type="EMBL" id="FNBW01000024">
    <property type="protein sequence ID" value="SDG56761.1"/>
    <property type="molecule type" value="Genomic_DNA"/>
</dbReference>
<reference evidence="2 3" key="1">
    <citation type="submission" date="2016-10" db="EMBL/GenBank/DDBJ databases">
        <authorList>
            <person name="Varghese N."/>
            <person name="Submissions S."/>
        </authorList>
    </citation>
    <scope>NUCLEOTIDE SEQUENCE [LARGE SCALE GENOMIC DNA]</scope>
    <source>
        <strain evidence="2 3">DSM 18839</strain>
    </source>
</reference>
<sequence length="113" mass="11964">MKRKMIAAVAMAAAIGAGATTAIAHGGASGVVKERMDSMEALGDAMKELTAMMRGQQDYGAERVRSLAATIESHGGEALTRLFPKDSLDHPSEALPAIWSDWDRFSALSDQLS</sequence>
<dbReference type="AlphaFoldDB" id="A0A8G2BN23"/>
<dbReference type="SUPFAM" id="SSF47175">
    <property type="entry name" value="Cytochromes"/>
    <property type="match status" value="1"/>
</dbReference>
<keyword evidence="3" id="KW-1185">Reference proteome</keyword>
<comment type="caution">
    <text evidence="2">The sequence shown here is derived from an EMBL/GenBank/DDBJ whole genome shotgun (WGS) entry which is preliminary data.</text>
</comment>
<dbReference type="PROSITE" id="PS51009">
    <property type="entry name" value="CYTCII"/>
    <property type="match status" value="1"/>
</dbReference>
<dbReference type="Pfam" id="PF01322">
    <property type="entry name" value="Cytochrom_C_2"/>
    <property type="match status" value="1"/>
</dbReference>